<gene>
    <name evidence="2" type="ORF">BDV98DRAFT_554505</name>
</gene>
<organism evidence="2 3">
    <name type="scientific">Pterulicium gracile</name>
    <dbReference type="NCBI Taxonomy" id="1884261"/>
    <lineage>
        <taxon>Eukaryota</taxon>
        <taxon>Fungi</taxon>
        <taxon>Dikarya</taxon>
        <taxon>Basidiomycota</taxon>
        <taxon>Agaricomycotina</taxon>
        <taxon>Agaricomycetes</taxon>
        <taxon>Agaricomycetidae</taxon>
        <taxon>Agaricales</taxon>
        <taxon>Pleurotineae</taxon>
        <taxon>Pterulaceae</taxon>
        <taxon>Pterulicium</taxon>
    </lineage>
</organism>
<feature type="region of interest" description="Disordered" evidence="1">
    <location>
        <begin position="169"/>
        <end position="189"/>
    </location>
</feature>
<dbReference type="Proteomes" id="UP000305067">
    <property type="component" value="Unassembled WGS sequence"/>
</dbReference>
<name>A0A5C3Q4Q6_9AGAR</name>
<reference evidence="2 3" key="1">
    <citation type="journal article" date="2019" name="Nat. Ecol. Evol.">
        <title>Megaphylogeny resolves global patterns of mushroom evolution.</title>
        <authorList>
            <person name="Varga T."/>
            <person name="Krizsan K."/>
            <person name="Foldi C."/>
            <person name="Dima B."/>
            <person name="Sanchez-Garcia M."/>
            <person name="Sanchez-Ramirez S."/>
            <person name="Szollosi G.J."/>
            <person name="Szarkandi J.G."/>
            <person name="Papp V."/>
            <person name="Albert L."/>
            <person name="Andreopoulos W."/>
            <person name="Angelini C."/>
            <person name="Antonin V."/>
            <person name="Barry K.W."/>
            <person name="Bougher N.L."/>
            <person name="Buchanan P."/>
            <person name="Buyck B."/>
            <person name="Bense V."/>
            <person name="Catcheside P."/>
            <person name="Chovatia M."/>
            <person name="Cooper J."/>
            <person name="Damon W."/>
            <person name="Desjardin D."/>
            <person name="Finy P."/>
            <person name="Geml J."/>
            <person name="Haridas S."/>
            <person name="Hughes K."/>
            <person name="Justo A."/>
            <person name="Karasinski D."/>
            <person name="Kautmanova I."/>
            <person name="Kiss B."/>
            <person name="Kocsube S."/>
            <person name="Kotiranta H."/>
            <person name="LaButti K.M."/>
            <person name="Lechner B.E."/>
            <person name="Liimatainen K."/>
            <person name="Lipzen A."/>
            <person name="Lukacs Z."/>
            <person name="Mihaltcheva S."/>
            <person name="Morgado L.N."/>
            <person name="Niskanen T."/>
            <person name="Noordeloos M.E."/>
            <person name="Ohm R.A."/>
            <person name="Ortiz-Santana B."/>
            <person name="Ovrebo C."/>
            <person name="Racz N."/>
            <person name="Riley R."/>
            <person name="Savchenko A."/>
            <person name="Shiryaev A."/>
            <person name="Soop K."/>
            <person name="Spirin V."/>
            <person name="Szebenyi C."/>
            <person name="Tomsovsky M."/>
            <person name="Tulloss R.E."/>
            <person name="Uehling J."/>
            <person name="Grigoriev I.V."/>
            <person name="Vagvolgyi C."/>
            <person name="Papp T."/>
            <person name="Martin F.M."/>
            <person name="Miettinen O."/>
            <person name="Hibbett D.S."/>
            <person name="Nagy L.G."/>
        </authorList>
    </citation>
    <scope>NUCLEOTIDE SEQUENCE [LARGE SCALE GENOMIC DNA]</scope>
    <source>
        <strain evidence="2 3">CBS 309.79</strain>
    </source>
</reference>
<accession>A0A5C3Q4Q6</accession>
<dbReference type="PANTHER" id="PTHR38846:SF1">
    <property type="entry name" value="C3H1-TYPE DOMAIN-CONTAINING PROTEIN"/>
    <property type="match status" value="1"/>
</dbReference>
<dbReference type="PANTHER" id="PTHR38846">
    <property type="entry name" value="C3H1-TYPE DOMAIN-CONTAINING PROTEIN"/>
    <property type="match status" value="1"/>
</dbReference>
<evidence type="ECO:0000313" key="2">
    <source>
        <dbReference type="EMBL" id="TFK97055.1"/>
    </source>
</evidence>
<feature type="compositionally biased region" description="Basic residues" evidence="1">
    <location>
        <begin position="176"/>
        <end position="189"/>
    </location>
</feature>
<dbReference type="OrthoDB" id="6105938at2759"/>
<dbReference type="EMBL" id="ML178851">
    <property type="protein sequence ID" value="TFK97055.1"/>
    <property type="molecule type" value="Genomic_DNA"/>
</dbReference>
<evidence type="ECO:0000313" key="3">
    <source>
        <dbReference type="Proteomes" id="UP000305067"/>
    </source>
</evidence>
<keyword evidence="3" id="KW-1185">Reference proteome</keyword>
<protein>
    <submittedName>
        <fullName evidence="2">Uncharacterized protein</fullName>
    </submittedName>
</protein>
<evidence type="ECO:0000256" key="1">
    <source>
        <dbReference type="SAM" id="MobiDB-lite"/>
    </source>
</evidence>
<proteinExistence type="predicted"/>
<dbReference type="AlphaFoldDB" id="A0A5C3Q4Q6"/>
<dbReference type="STRING" id="1884261.A0A5C3Q4Q6"/>
<sequence length="189" mass="21491">MSPLLFSANSATFPAPANSPHPPSLHSFLDFPASRIFFHEPCQANLLHIGRHSRIWTERLEGWQSLYREVFGQDSPYPVRLSSVARCVLKEVNVNIVDLVDARRTGKRVNRFPSREALRKYSRKHKKIFSLQRAKDNGILTVLLIDMFGHSSSSHASLRAVGRQHLESSSSILARTSHHRSPFSRKALR</sequence>